<keyword evidence="4 5" id="KW-0975">Bacterial flagellum</keyword>
<evidence type="ECO:0000259" key="7">
    <source>
        <dbReference type="Pfam" id="PF06429"/>
    </source>
</evidence>
<accession>A0A1I6MNW0</accession>
<evidence type="ECO:0000256" key="4">
    <source>
        <dbReference type="ARBA" id="ARBA00023143"/>
    </source>
</evidence>
<evidence type="ECO:0000256" key="2">
    <source>
        <dbReference type="ARBA" id="ARBA00009677"/>
    </source>
</evidence>
<dbReference type="GO" id="GO:0009425">
    <property type="term" value="C:bacterial-type flagellum basal body"/>
    <property type="evidence" value="ECO:0007669"/>
    <property type="project" value="UniProtKB-SubCell"/>
</dbReference>
<evidence type="ECO:0000313" key="11">
    <source>
        <dbReference type="Proteomes" id="UP000199024"/>
    </source>
</evidence>
<dbReference type="Proteomes" id="UP000199024">
    <property type="component" value="Unassembled WGS sequence"/>
</dbReference>
<dbReference type="InterPro" id="IPR010930">
    <property type="entry name" value="Flg_bb/hook_C_dom"/>
</dbReference>
<dbReference type="Gene3D" id="2.60.98.20">
    <property type="entry name" value="Flagellar hook protein FlgE"/>
    <property type="match status" value="1"/>
</dbReference>
<dbReference type="RefSeq" id="WP_089840361.1">
    <property type="nucleotide sequence ID" value="NZ_FOZL01000001.1"/>
</dbReference>
<dbReference type="InterPro" id="IPR037925">
    <property type="entry name" value="FlgE/F/G-like"/>
</dbReference>
<keyword evidence="10" id="KW-0282">Flagellum</keyword>
<dbReference type="PANTHER" id="PTHR30435:SF19">
    <property type="entry name" value="FLAGELLAR BASAL-BODY ROD PROTEIN FLGG"/>
    <property type="match status" value="1"/>
</dbReference>
<dbReference type="GO" id="GO:0071978">
    <property type="term" value="P:bacterial-type flagellum-dependent swarming motility"/>
    <property type="evidence" value="ECO:0007669"/>
    <property type="project" value="TreeGrafter"/>
</dbReference>
<evidence type="ECO:0000256" key="5">
    <source>
        <dbReference type="RuleBase" id="RU362116"/>
    </source>
</evidence>
<feature type="domain" description="Flagellar basal-body/hook protein C-terminal" evidence="7">
    <location>
        <begin position="365"/>
        <end position="406"/>
    </location>
</feature>
<evidence type="ECO:0000259" key="9">
    <source>
        <dbReference type="Pfam" id="PF22692"/>
    </source>
</evidence>
<keyword evidence="10" id="KW-0966">Cell projection</keyword>
<dbReference type="OrthoDB" id="9804559at2"/>
<dbReference type="InterPro" id="IPR001444">
    <property type="entry name" value="Flag_bb_rod_N"/>
</dbReference>
<dbReference type="InterPro" id="IPR019776">
    <property type="entry name" value="Flagellar_basal_body_rod_CS"/>
</dbReference>
<dbReference type="Pfam" id="PF22692">
    <property type="entry name" value="LlgE_F_G_D1"/>
    <property type="match status" value="1"/>
</dbReference>
<protein>
    <recommendedName>
        <fullName evidence="3">Flagellar hook protein FlgE</fullName>
    </recommendedName>
</protein>
<dbReference type="Pfam" id="PF06429">
    <property type="entry name" value="Flg_bbr_C"/>
    <property type="match status" value="1"/>
</dbReference>
<dbReference type="PROSITE" id="PS00588">
    <property type="entry name" value="FLAGELLA_BB_ROD"/>
    <property type="match status" value="1"/>
</dbReference>
<dbReference type="NCBIfam" id="TIGR03506">
    <property type="entry name" value="FlgEFG_subfam"/>
    <property type="match status" value="1"/>
</dbReference>
<evidence type="ECO:0000259" key="8">
    <source>
        <dbReference type="Pfam" id="PF07559"/>
    </source>
</evidence>
<feature type="domain" description="Flagellar hook protein FlgE D2" evidence="8">
    <location>
        <begin position="175"/>
        <end position="289"/>
    </location>
</feature>
<dbReference type="Pfam" id="PF00460">
    <property type="entry name" value="Flg_bb_rod"/>
    <property type="match status" value="1"/>
</dbReference>
<comment type="subcellular location">
    <subcellularLocation>
        <location evidence="1 5">Bacterial flagellum basal body</location>
    </subcellularLocation>
</comment>
<dbReference type="InterPro" id="IPR053967">
    <property type="entry name" value="LlgE_F_G-like_D1"/>
</dbReference>
<dbReference type="SUPFAM" id="SSF117143">
    <property type="entry name" value="Flagellar hook protein flgE"/>
    <property type="match status" value="1"/>
</dbReference>
<dbReference type="EMBL" id="FOZL01000001">
    <property type="protein sequence ID" value="SFS17334.1"/>
    <property type="molecule type" value="Genomic_DNA"/>
</dbReference>
<proteinExistence type="inferred from homology"/>
<comment type="similarity">
    <text evidence="2 5">Belongs to the flagella basal body rod proteins family.</text>
</comment>
<sequence length="409" mass="41230">MPNFSIALTGLQADSTALNTIGNNLANLNTTAFKKQTTTFEDLFYQQIGSSGSGEELQTGAGVKVAGTASSFLQGSLSTTGNSTDMALNGDGFFVVQNGNTQSLTRAGNFQLAKDGSLLTSDGQQVMGFGAANGVVNSTGNLTALTLPLGGNGVAKATQNFAVDGNLDATAGVGTSFNTSVTMYDSLGKSHVAAVSFTKASANSWDYSVTLPSGESTGTPINNNGTLTFNSSGVLTSPTTGISGITFPGMSDGAADMNFSWNLYGASGAPTIAQSASASTATASNQDGYASGTYQSFAVDSSGILSATFSNGDVQVVGQLAIATVANADGLTRVGGNNYQTSAASGAASYAGAGVGSRGTIQDDALEGSNVDISTEFSELIVAQRAFQANSKTITTFDQITQDAIGMMR</sequence>
<organism evidence="10 11">
    <name type="scientific">Granulicella pectinivorans</name>
    <dbReference type="NCBI Taxonomy" id="474950"/>
    <lineage>
        <taxon>Bacteria</taxon>
        <taxon>Pseudomonadati</taxon>
        <taxon>Acidobacteriota</taxon>
        <taxon>Terriglobia</taxon>
        <taxon>Terriglobales</taxon>
        <taxon>Acidobacteriaceae</taxon>
        <taxon>Granulicella</taxon>
    </lineage>
</organism>
<evidence type="ECO:0000256" key="1">
    <source>
        <dbReference type="ARBA" id="ARBA00004117"/>
    </source>
</evidence>
<dbReference type="STRING" id="474950.SAMN05421771_3119"/>
<feature type="domain" description="Flagellar basal body rod protein N-terminal" evidence="6">
    <location>
        <begin position="6"/>
        <end position="34"/>
    </location>
</feature>
<gene>
    <name evidence="10" type="ORF">SAMN05421771_3119</name>
</gene>
<evidence type="ECO:0000259" key="6">
    <source>
        <dbReference type="Pfam" id="PF00460"/>
    </source>
</evidence>
<dbReference type="InterPro" id="IPR020013">
    <property type="entry name" value="Flagellar_FlgE/F/G"/>
</dbReference>
<evidence type="ECO:0000256" key="3">
    <source>
        <dbReference type="ARBA" id="ARBA00019015"/>
    </source>
</evidence>
<evidence type="ECO:0000313" key="10">
    <source>
        <dbReference type="EMBL" id="SFS17334.1"/>
    </source>
</evidence>
<keyword evidence="10" id="KW-0969">Cilium</keyword>
<dbReference type="Pfam" id="PF07559">
    <property type="entry name" value="FlgE_D2"/>
    <property type="match status" value="1"/>
</dbReference>
<dbReference type="InterPro" id="IPR037058">
    <property type="entry name" value="Falgellar_hook_FlgE_sf"/>
</dbReference>
<dbReference type="PANTHER" id="PTHR30435">
    <property type="entry name" value="FLAGELLAR PROTEIN"/>
    <property type="match status" value="1"/>
</dbReference>
<reference evidence="10 11" key="1">
    <citation type="submission" date="2016-10" db="EMBL/GenBank/DDBJ databases">
        <authorList>
            <person name="de Groot N.N."/>
        </authorList>
    </citation>
    <scope>NUCLEOTIDE SEQUENCE [LARGE SCALE GENOMIC DNA]</scope>
    <source>
        <strain evidence="10 11">DSM 21001</strain>
    </source>
</reference>
<keyword evidence="11" id="KW-1185">Reference proteome</keyword>
<dbReference type="InterPro" id="IPR011491">
    <property type="entry name" value="FlgE_D2"/>
</dbReference>
<feature type="domain" description="Flagellar hook protein FlgE/F/G-like D1" evidence="9">
    <location>
        <begin position="87"/>
        <end position="135"/>
    </location>
</feature>
<dbReference type="AlphaFoldDB" id="A0A1I6MNW0"/>
<name>A0A1I6MNW0_9BACT</name>